<dbReference type="RefSeq" id="WP_315647886.1">
    <property type="nucleotide sequence ID" value="NZ_JAVXZY010000001.1"/>
</dbReference>
<keyword evidence="2" id="KW-1003">Cell membrane</keyword>
<protein>
    <submittedName>
        <fullName evidence="8">ABC transporter permease</fullName>
    </submittedName>
</protein>
<evidence type="ECO:0000259" key="7">
    <source>
        <dbReference type="Pfam" id="PF02687"/>
    </source>
</evidence>
<evidence type="ECO:0000256" key="6">
    <source>
        <dbReference type="SAM" id="Phobius"/>
    </source>
</evidence>
<feature type="transmembrane region" description="Helical" evidence="6">
    <location>
        <begin position="528"/>
        <end position="549"/>
    </location>
</feature>
<dbReference type="PANTHER" id="PTHR30287:SF2">
    <property type="entry name" value="BLL1001 PROTEIN"/>
    <property type="match status" value="1"/>
</dbReference>
<keyword evidence="9" id="KW-1185">Reference proteome</keyword>
<dbReference type="InterPro" id="IPR003838">
    <property type="entry name" value="ABC3_permease_C"/>
</dbReference>
<accession>A0ABU3P517</accession>
<evidence type="ECO:0000256" key="3">
    <source>
        <dbReference type="ARBA" id="ARBA00022692"/>
    </source>
</evidence>
<feature type="transmembrane region" description="Helical" evidence="6">
    <location>
        <begin position="444"/>
        <end position="466"/>
    </location>
</feature>
<evidence type="ECO:0000256" key="5">
    <source>
        <dbReference type="ARBA" id="ARBA00023136"/>
    </source>
</evidence>
<feature type="domain" description="ABC3 transporter permease C-terminal" evidence="7">
    <location>
        <begin position="785"/>
        <end position="897"/>
    </location>
</feature>
<sequence>MRSSSLPSWRWLRQLSWPALRHQAGRQLLALLAIALGVALAYAVQLINASALAEFESASRALSGRADLELQAGQGALSETLFQALSEREDLQALMPQLSAQAQLLQAKAADEDAGEDAGELKQAPSMRVLGLDLLQLAQMQPALLPQPLAHAAQEAKPSNNTLLAETMAELLAADAIYLNEAALRLLAPGGGASKAASGSIQLRLPRPDGSAQSLRLRVAGRIGMAGPPLALMDIAALQVALARQGALDQISLRLQPGISPEAWRREALASGLLPATVKASSPGEEDKLGVNALTRAYRVNLGVLSLMALLVGGFLVFAVYSLSVAQRLPQLALLGVLGMNARQRSALLLAEAALLGLLGSLMGLGLALLLAKGALSAMASGFGAAGLLGAAPKLALDPVVAAGFGALGLATSLLAAAQPLWALRRLAPAQVLKGLGSDSAQRLPGWLAPLLLALAGLFALLPPGWTALPGLNDVPLGPYLAMLCLLLGGLMLVPALIAALRRLLPAQSHSALMLLVRERAHDQAGEAARMLAGVLVALSLSVAMLVMVSSFRASLEQWLAQMLPADLYLRSSLHSQTLDGMPLPPALLPAVQSSGLAATLSPQRTRQLQLQGETVQLLARPLDAEQGLPLVGELAPAPEPGLRPFYVSEAMRDALRLQPGQRLSLPPLGASGVPLTGFVRGVWRDYARQFPALLMALSDYQRWSGDAMISELALWLPPLPPGQTEAEQLATTRKALQALARETSGDSSSDGADTIELAAAGELRRFSLTIFDRSFALTYWLQAVSLGVGLFGIAASLSAQVLARRREFGLLRHLGLTGAQLRRMVVAEALLFSAAGSLLGLLLGLAISAVLIFVLNPQSFHWSMDMSLPARPLAALLASVLAASGLTAWFAAGAAASADAVRAVKEDW</sequence>
<keyword evidence="4 6" id="KW-1133">Transmembrane helix</keyword>
<evidence type="ECO:0000256" key="4">
    <source>
        <dbReference type="ARBA" id="ARBA00022989"/>
    </source>
</evidence>
<feature type="transmembrane region" description="Helical" evidence="6">
    <location>
        <begin position="302"/>
        <end position="326"/>
    </location>
</feature>
<feature type="domain" description="ABC3 transporter permease C-terminal" evidence="7">
    <location>
        <begin position="304"/>
        <end position="428"/>
    </location>
</feature>
<feature type="transmembrane region" description="Helical" evidence="6">
    <location>
        <begin position="780"/>
        <end position="804"/>
    </location>
</feature>
<reference evidence="8" key="1">
    <citation type="submission" date="2023-09" db="EMBL/GenBank/DDBJ databases">
        <title>Paucibacter sp. APW11 Genome sequencing and assembly.</title>
        <authorList>
            <person name="Kim I."/>
        </authorList>
    </citation>
    <scope>NUCLEOTIDE SEQUENCE</scope>
    <source>
        <strain evidence="8">APW11</strain>
    </source>
</reference>
<dbReference type="EMBL" id="JAVXZY010000001">
    <property type="protein sequence ID" value="MDT8997666.1"/>
    <property type="molecule type" value="Genomic_DNA"/>
</dbReference>
<dbReference type="InterPro" id="IPR038766">
    <property type="entry name" value="Membrane_comp_ABC_pdt"/>
</dbReference>
<feature type="transmembrane region" description="Helical" evidence="6">
    <location>
        <begin position="400"/>
        <end position="424"/>
    </location>
</feature>
<evidence type="ECO:0000313" key="8">
    <source>
        <dbReference type="EMBL" id="MDT8997666.1"/>
    </source>
</evidence>
<feature type="transmembrane region" description="Helical" evidence="6">
    <location>
        <begin position="874"/>
        <end position="897"/>
    </location>
</feature>
<organism evidence="8 9">
    <name type="scientific">Roseateles aquae</name>
    <dbReference type="NCBI Taxonomy" id="3077235"/>
    <lineage>
        <taxon>Bacteria</taxon>
        <taxon>Pseudomonadati</taxon>
        <taxon>Pseudomonadota</taxon>
        <taxon>Betaproteobacteria</taxon>
        <taxon>Burkholderiales</taxon>
        <taxon>Sphaerotilaceae</taxon>
        <taxon>Roseateles</taxon>
    </lineage>
</organism>
<feature type="transmembrane region" description="Helical" evidence="6">
    <location>
        <begin position="347"/>
        <end position="372"/>
    </location>
</feature>
<keyword evidence="5 6" id="KW-0472">Membrane</keyword>
<evidence type="ECO:0000256" key="1">
    <source>
        <dbReference type="ARBA" id="ARBA00004651"/>
    </source>
</evidence>
<evidence type="ECO:0000313" key="9">
    <source>
        <dbReference type="Proteomes" id="UP001246372"/>
    </source>
</evidence>
<dbReference type="Pfam" id="PF02687">
    <property type="entry name" value="FtsX"/>
    <property type="match status" value="2"/>
</dbReference>
<dbReference type="PANTHER" id="PTHR30287">
    <property type="entry name" value="MEMBRANE COMPONENT OF PREDICTED ABC SUPERFAMILY METABOLITE UPTAKE TRANSPORTER"/>
    <property type="match status" value="1"/>
</dbReference>
<dbReference type="Proteomes" id="UP001246372">
    <property type="component" value="Unassembled WGS sequence"/>
</dbReference>
<comment type="subcellular location">
    <subcellularLocation>
        <location evidence="1">Cell membrane</location>
        <topology evidence="1">Multi-pass membrane protein</topology>
    </subcellularLocation>
</comment>
<gene>
    <name evidence="8" type="ORF">RQP53_00090</name>
</gene>
<keyword evidence="3 6" id="KW-0812">Transmembrane</keyword>
<name>A0ABU3P517_9BURK</name>
<comment type="caution">
    <text evidence="8">The sequence shown here is derived from an EMBL/GenBank/DDBJ whole genome shotgun (WGS) entry which is preliminary data.</text>
</comment>
<feature type="transmembrane region" description="Helical" evidence="6">
    <location>
        <begin position="825"/>
        <end position="854"/>
    </location>
</feature>
<feature type="transmembrane region" description="Helical" evidence="6">
    <location>
        <begin position="478"/>
        <end position="501"/>
    </location>
</feature>
<evidence type="ECO:0000256" key="2">
    <source>
        <dbReference type="ARBA" id="ARBA00022475"/>
    </source>
</evidence>
<proteinExistence type="predicted"/>